<dbReference type="Proteomes" id="UP000589716">
    <property type="component" value="Unassembled WGS sequence"/>
</dbReference>
<accession>A0A853IXI8</accession>
<dbReference type="GO" id="GO:0045259">
    <property type="term" value="C:proton-transporting ATP synthase complex"/>
    <property type="evidence" value="ECO:0007669"/>
    <property type="project" value="UniProtKB-KW"/>
</dbReference>
<evidence type="ECO:0000256" key="1">
    <source>
        <dbReference type="ARBA" id="ARBA00003456"/>
    </source>
</evidence>
<comment type="caution">
    <text evidence="11">The sequence shown here is derived from an EMBL/GenBank/DDBJ whole genome shotgun (WGS) entry which is preliminary data.</text>
</comment>
<dbReference type="PANTHER" id="PTHR11693:SF22">
    <property type="entry name" value="ATP SYNTHASE SUBUNIT GAMMA, MITOCHONDRIAL"/>
    <property type="match status" value="1"/>
</dbReference>
<dbReference type="InterPro" id="IPR000131">
    <property type="entry name" value="ATP_synth_F1_gsu"/>
</dbReference>
<dbReference type="GO" id="GO:0046933">
    <property type="term" value="F:proton-transporting ATP synthase activity, rotational mechanism"/>
    <property type="evidence" value="ECO:0007669"/>
    <property type="project" value="UniProtKB-UniRule"/>
</dbReference>
<dbReference type="GO" id="GO:0005524">
    <property type="term" value="F:ATP binding"/>
    <property type="evidence" value="ECO:0007669"/>
    <property type="project" value="UniProtKB-UniRule"/>
</dbReference>
<dbReference type="InterPro" id="IPR035968">
    <property type="entry name" value="ATP_synth_F1_ATPase_gsu"/>
</dbReference>
<dbReference type="EMBL" id="JACCKX010000001">
    <property type="protein sequence ID" value="NZA02757.1"/>
    <property type="molecule type" value="Genomic_DNA"/>
</dbReference>
<comment type="function">
    <text evidence="1 10">Produces ATP from ADP in the presence of a proton gradient across the membrane. The gamma chain is believed to be important in regulating ATPase activity and the flow of protons through the CF(0) complex.</text>
</comment>
<keyword evidence="9 10" id="KW-0066">ATP synthesis</keyword>
<dbReference type="PRINTS" id="PR00126">
    <property type="entry name" value="ATPASEGAMMA"/>
</dbReference>
<evidence type="ECO:0000256" key="2">
    <source>
        <dbReference type="ARBA" id="ARBA00004170"/>
    </source>
</evidence>
<dbReference type="AlphaFoldDB" id="A0A853IXI8"/>
<comment type="subunit">
    <text evidence="10">F-type ATPases have 2 components, CF(1) - the catalytic core - and CF(0) - the membrane proton channel. CF(1) has five subunits: alpha(3), beta(3), gamma(1), delta(1), epsilon(1). CF(0) has three main subunits: a, b and c.</text>
</comment>
<evidence type="ECO:0000313" key="11">
    <source>
        <dbReference type="EMBL" id="NZA02757.1"/>
    </source>
</evidence>
<dbReference type="Pfam" id="PF00231">
    <property type="entry name" value="ATP-synt"/>
    <property type="match status" value="1"/>
</dbReference>
<keyword evidence="6 10" id="KW-0406">Ion transport</keyword>
<dbReference type="Gene3D" id="1.10.287.80">
    <property type="entry name" value="ATP synthase, gamma subunit, helix hairpin domain"/>
    <property type="match status" value="2"/>
</dbReference>
<evidence type="ECO:0000256" key="8">
    <source>
        <dbReference type="ARBA" id="ARBA00023196"/>
    </source>
</evidence>
<reference evidence="11 12" key="1">
    <citation type="submission" date="2020-07" db="EMBL/GenBank/DDBJ databases">
        <authorList>
            <person name="Maaloum M."/>
        </authorList>
    </citation>
    <scope>NUCLEOTIDE SEQUENCE [LARGE SCALE GENOMIC DNA]</scope>
    <source>
        <strain evidence="11 12">GCS-AN-3</strain>
    </source>
</reference>
<dbReference type="GO" id="GO:0042777">
    <property type="term" value="P:proton motive force-driven plasma membrane ATP synthesis"/>
    <property type="evidence" value="ECO:0007669"/>
    <property type="project" value="UniProtKB-UniRule"/>
</dbReference>
<dbReference type="Gene3D" id="3.40.1380.10">
    <property type="match status" value="1"/>
</dbReference>
<dbReference type="CDD" id="cd12151">
    <property type="entry name" value="F1-ATPase_gamma"/>
    <property type="match status" value="1"/>
</dbReference>
<keyword evidence="4 10" id="KW-0813">Transport</keyword>
<sequence length="297" mass="32670">MSGAREIRQRIAAVGKTRQITSAMQRIAYIRMGRAQQRARQVRPYSQSLFRIVARMLEQHQDHRSPLMAQRVPAHRVGMIVVTTDKGLCGALNTRLLHMCITQMLSWQAAGREVSVTVIGARGLGAMRRAGARIVAQAVGVADLAPDDVTALMGAAAVPLHQFIDGRIDELFVATNRFINALSFEPVLARILPFSRELAELPAVHAGEVAVPYLYEPEPGPVIDALLLRYVETVIYRAIVENAACEQSARMTAMKAATDNADRMIDELTHQYHKSRQEAITRELAEIVAGADALRSG</sequence>
<comment type="similarity">
    <text evidence="3 10">Belongs to the ATPase gamma chain family.</text>
</comment>
<dbReference type="InterPro" id="IPR023632">
    <property type="entry name" value="ATP_synth_F1_gsu_CS"/>
</dbReference>
<keyword evidence="10" id="KW-1003">Cell membrane</keyword>
<name>A0A853IXI8_9BURK</name>
<dbReference type="NCBIfam" id="TIGR01146">
    <property type="entry name" value="ATPsyn_F1gamma"/>
    <property type="match status" value="1"/>
</dbReference>
<comment type="subcellular location">
    <subcellularLocation>
        <location evidence="10">Cell membrane</location>
        <topology evidence="10">Peripheral membrane protein</topology>
    </subcellularLocation>
    <subcellularLocation>
        <location evidence="2">Membrane</location>
        <topology evidence="2">Peripheral membrane protein</topology>
    </subcellularLocation>
</comment>
<dbReference type="PANTHER" id="PTHR11693">
    <property type="entry name" value="ATP SYNTHASE GAMMA CHAIN"/>
    <property type="match status" value="1"/>
</dbReference>
<proteinExistence type="inferred from homology"/>
<dbReference type="PROSITE" id="PS00153">
    <property type="entry name" value="ATPASE_GAMMA"/>
    <property type="match status" value="1"/>
</dbReference>
<dbReference type="RefSeq" id="WP_180551051.1">
    <property type="nucleotide sequence ID" value="NZ_JACCKX010000001.1"/>
</dbReference>
<evidence type="ECO:0000256" key="4">
    <source>
        <dbReference type="ARBA" id="ARBA00022448"/>
    </source>
</evidence>
<dbReference type="GO" id="GO:0005886">
    <property type="term" value="C:plasma membrane"/>
    <property type="evidence" value="ECO:0007669"/>
    <property type="project" value="UniProtKB-SubCell"/>
</dbReference>
<dbReference type="SUPFAM" id="SSF52943">
    <property type="entry name" value="ATP synthase (F1-ATPase), gamma subunit"/>
    <property type="match status" value="1"/>
</dbReference>
<evidence type="ECO:0000256" key="3">
    <source>
        <dbReference type="ARBA" id="ARBA00007681"/>
    </source>
</evidence>
<evidence type="ECO:0000256" key="7">
    <source>
        <dbReference type="ARBA" id="ARBA00023136"/>
    </source>
</evidence>
<evidence type="ECO:0000256" key="5">
    <source>
        <dbReference type="ARBA" id="ARBA00022781"/>
    </source>
</evidence>
<keyword evidence="8 10" id="KW-0139">CF(1)</keyword>
<evidence type="ECO:0000256" key="10">
    <source>
        <dbReference type="HAMAP-Rule" id="MF_00815"/>
    </source>
</evidence>
<keyword evidence="5 10" id="KW-0375">Hydrogen ion transport</keyword>
<gene>
    <name evidence="10 11" type="primary">atpG</name>
    <name evidence="11" type="ORF">H0I39_15245</name>
</gene>
<evidence type="ECO:0000256" key="6">
    <source>
        <dbReference type="ARBA" id="ARBA00023065"/>
    </source>
</evidence>
<keyword evidence="12" id="KW-1185">Reference proteome</keyword>
<dbReference type="HAMAP" id="MF_00815">
    <property type="entry name" value="ATP_synth_gamma_bact"/>
    <property type="match status" value="1"/>
</dbReference>
<organism evidence="11 12">
    <name type="scientific">Ottowia beijingensis</name>
    <dbReference type="NCBI Taxonomy" id="1207057"/>
    <lineage>
        <taxon>Bacteria</taxon>
        <taxon>Pseudomonadati</taxon>
        <taxon>Pseudomonadota</taxon>
        <taxon>Betaproteobacteria</taxon>
        <taxon>Burkholderiales</taxon>
        <taxon>Comamonadaceae</taxon>
        <taxon>Ottowia</taxon>
    </lineage>
</organism>
<evidence type="ECO:0000256" key="9">
    <source>
        <dbReference type="ARBA" id="ARBA00023310"/>
    </source>
</evidence>
<keyword evidence="7 10" id="KW-0472">Membrane</keyword>
<evidence type="ECO:0000313" key="12">
    <source>
        <dbReference type="Proteomes" id="UP000589716"/>
    </source>
</evidence>
<protein>
    <recommendedName>
        <fullName evidence="10">ATP synthase gamma chain</fullName>
    </recommendedName>
    <alternativeName>
        <fullName evidence="10">ATP synthase F1 sector gamma subunit</fullName>
    </alternativeName>
    <alternativeName>
        <fullName evidence="10">F-ATPase gamma subunit</fullName>
    </alternativeName>
</protein>